<proteinExistence type="predicted"/>
<dbReference type="Proteomes" id="UP001141259">
    <property type="component" value="Unassembled WGS sequence"/>
</dbReference>
<evidence type="ECO:0000313" key="2">
    <source>
        <dbReference type="Proteomes" id="UP001141259"/>
    </source>
</evidence>
<comment type="caution">
    <text evidence="1">The sequence shown here is derived from an EMBL/GenBank/DDBJ whole genome shotgun (WGS) entry which is preliminary data.</text>
</comment>
<protein>
    <submittedName>
        <fullName evidence="1">Uncharacterized protein</fullName>
    </submittedName>
</protein>
<organism evidence="1 2">
    <name type="scientific">Umezawaea endophytica</name>
    <dbReference type="NCBI Taxonomy" id="1654476"/>
    <lineage>
        <taxon>Bacteria</taxon>
        <taxon>Bacillati</taxon>
        <taxon>Actinomycetota</taxon>
        <taxon>Actinomycetes</taxon>
        <taxon>Pseudonocardiales</taxon>
        <taxon>Pseudonocardiaceae</taxon>
        <taxon>Umezawaea</taxon>
    </lineage>
</organism>
<accession>A0A9X2VWY7</accession>
<gene>
    <name evidence="1" type="ORF">NZH93_47130</name>
</gene>
<keyword evidence="2" id="KW-1185">Reference proteome</keyword>
<sequence length="185" mass="20088">MTIQDGVTSTADLLESGVARYTIDTRCRPGGPWRRLLPGVLLLSPGEPTRRQRLRAAHVYAGPRAVITGIDALHNQGLPGLPLPPRVHVLQQPDQRLNNHDFLLLERTTRRPPVITNANLPLATPTRATLDAARREQHPLRLHHLLAAVLRAGLCTATDLLAELDAGSKRGAAAPRAALRALTGR</sequence>
<dbReference type="RefSeq" id="WP_259629897.1">
    <property type="nucleotide sequence ID" value="NZ_JANYMP010000046.1"/>
</dbReference>
<name>A0A9X2VWY7_9PSEU</name>
<evidence type="ECO:0000313" key="1">
    <source>
        <dbReference type="EMBL" id="MCS7484450.1"/>
    </source>
</evidence>
<dbReference type="AlphaFoldDB" id="A0A9X2VWY7"/>
<dbReference type="EMBL" id="JANYMP010000046">
    <property type="protein sequence ID" value="MCS7484450.1"/>
    <property type="molecule type" value="Genomic_DNA"/>
</dbReference>
<reference evidence="1" key="1">
    <citation type="submission" date="2022-08" db="EMBL/GenBank/DDBJ databases">
        <authorList>
            <person name="Tistechok S."/>
            <person name="Samborskyy M."/>
            <person name="Roman I."/>
        </authorList>
    </citation>
    <scope>NUCLEOTIDE SEQUENCE</scope>
    <source>
        <strain evidence="1">DSM 103496</strain>
    </source>
</reference>